<protein>
    <submittedName>
        <fullName evidence="2">Uncharacterized protein</fullName>
    </submittedName>
</protein>
<dbReference type="Proteomes" id="UP001362999">
    <property type="component" value="Unassembled WGS sequence"/>
</dbReference>
<evidence type="ECO:0000256" key="1">
    <source>
        <dbReference type="SAM" id="MobiDB-lite"/>
    </source>
</evidence>
<accession>A0AAW0BID2</accession>
<name>A0AAW0BID2_9AGAR</name>
<keyword evidence="3" id="KW-1185">Reference proteome</keyword>
<dbReference type="AlphaFoldDB" id="A0AAW0BID2"/>
<reference evidence="2 3" key="1">
    <citation type="journal article" date="2024" name="J Genomics">
        <title>Draft genome sequencing and assembly of Favolaschia claudopus CIRM-BRFM 2984 isolated from oak limbs.</title>
        <authorList>
            <person name="Navarro D."/>
            <person name="Drula E."/>
            <person name="Chaduli D."/>
            <person name="Cazenave R."/>
            <person name="Ahrendt S."/>
            <person name="Wang J."/>
            <person name="Lipzen A."/>
            <person name="Daum C."/>
            <person name="Barry K."/>
            <person name="Grigoriev I.V."/>
            <person name="Favel A."/>
            <person name="Rosso M.N."/>
            <person name="Martin F."/>
        </authorList>
    </citation>
    <scope>NUCLEOTIDE SEQUENCE [LARGE SCALE GENOMIC DNA]</scope>
    <source>
        <strain evidence="2 3">CIRM-BRFM 2984</strain>
    </source>
</reference>
<comment type="caution">
    <text evidence="2">The sequence shown here is derived from an EMBL/GenBank/DDBJ whole genome shotgun (WGS) entry which is preliminary data.</text>
</comment>
<sequence length="231" mass="25990">MVQFDTTVSQLKRAQLVSAADEFQLDNTGSVIELRKRINAHIEANLQYMDNPDYARLFPRHQRLEWEARSHHSPTPPPEGGLGGGGPESHRSQSPGGHGPPPPNGDDDDDDPPPGNDLTEREAQLQFLQHLPPAILNKAIGALFNGEQYSSFSISFRPGTLFHTTRSCCVFYMRISASTTFLRLRLKYFFARHTPKNYDHKKVFFSLRSANLHDSPIQVGVQPQPSWLANF</sequence>
<organism evidence="2 3">
    <name type="scientific">Favolaschia claudopus</name>
    <dbReference type="NCBI Taxonomy" id="2862362"/>
    <lineage>
        <taxon>Eukaryota</taxon>
        <taxon>Fungi</taxon>
        <taxon>Dikarya</taxon>
        <taxon>Basidiomycota</taxon>
        <taxon>Agaricomycotina</taxon>
        <taxon>Agaricomycetes</taxon>
        <taxon>Agaricomycetidae</taxon>
        <taxon>Agaricales</taxon>
        <taxon>Marasmiineae</taxon>
        <taxon>Mycenaceae</taxon>
        <taxon>Favolaschia</taxon>
    </lineage>
</organism>
<evidence type="ECO:0000313" key="3">
    <source>
        <dbReference type="Proteomes" id="UP001362999"/>
    </source>
</evidence>
<dbReference type="EMBL" id="JAWWNJ010000033">
    <property type="protein sequence ID" value="KAK7025760.1"/>
    <property type="molecule type" value="Genomic_DNA"/>
</dbReference>
<proteinExistence type="predicted"/>
<feature type="region of interest" description="Disordered" evidence="1">
    <location>
        <begin position="67"/>
        <end position="119"/>
    </location>
</feature>
<gene>
    <name evidence="2" type="ORF">R3P38DRAFT_3531595</name>
</gene>
<evidence type="ECO:0000313" key="2">
    <source>
        <dbReference type="EMBL" id="KAK7025760.1"/>
    </source>
</evidence>